<feature type="transmembrane region" description="Helical" evidence="1">
    <location>
        <begin position="185"/>
        <end position="206"/>
    </location>
</feature>
<keyword evidence="1" id="KW-0812">Transmembrane</keyword>
<accession>A0A1J5R6P8</accession>
<sequence length="216" mass="23195">METDRLIDALVAETAPVRRLPPPRRRLLSWLAVSLPALAMLVAVMGLRHDLALRLAEPRFLTQETAALATALTAALAALYAGIPGTPRWRLTLPLLPFAVWTLSLGQQCWHEWLAFGLSGMSFHPDAECIPGIAMAGLAPALAMLAMIRRGAPFQPRLTVGLATLAAAALGDAALRLFHPIDAGLMVLVWQFGTVLLLALLAALAGRQLLPLRKNL</sequence>
<keyword evidence="1" id="KW-1133">Transmembrane helix</keyword>
<feature type="transmembrane region" description="Helical" evidence="1">
    <location>
        <begin position="66"/>
        <end position="83"/>
    </location>
</feature>
<protein>
    <recommendedName>
        <fullName evidence="3">DUF1109 domain-containing protein</fullName>
    </recommendedName>
</protein>
<name>A0A1J5R6P8_9ZZZZ</name>
<keyword evidence="1" id="KW-0472">Membrane</keyword>
<comment type="caution">
    <text evidence="2">The sequence shown here is derived from an EMBL/GenBank/DDBJ whole genome shotgun (WGS) entry which is preliminary data.</text>
</comment>
<evidence type="ECO:0008006" key="3">
    <source>
        <dbReference type="Google" id="ProtNLM"/>
    </source>
</evidence>
<proteinExistence type="predicted"/>
<gene>
    <name evidence="2" type="ORF">GALL_270400</name>
</gene>
<reference evidence="2" key="1">
    <citation type="submission" date="2016-10" db="EMBL/GenBank/DDBJ databases">
        <title>Sequence of Gallionella enrichment culture.</title>
        <authorList>
            <person name="Poehlein A."/>
            <person name="Muehling M."/>
            <person name="Daniel R."/>
        </authorList>
    </citation>
    <scope>NUCLEOTIDE SEQUENCE</scope>
</reference>
<dbReference type="EMBL" id="MLJW01000271">
    <property type="protein sequence ID" value="OIQ91074.1"/>
    <property type="molecule type" value="Genomic_DNA"/>
</dbReference>
<evidence type="ECO:0000313" key="2">
    <source>
        <dbReference type="EMBL" id="OIQ91074.1"/>
    </source>
</evidence>
<dbReference type="InterPro" id="IPR009495">
    <property type="entry name" value="NrsF"/>
</dbReference>
<organism evidence="2">
    <name type="scientific">mine drainage metagenome</name>
    <dbReference type="NCBI Taxonomy" id="410659"/>
    <lineage>
        <taxon>unclassified sequences</taxon>
        <taxon>metagenomes</taxon>
        <taxon>ecological metagenomes</taxon>
    </lineage>
</organism>
<evidence type="ECO:0000256" key="1">
    <source>
        <dbReference type="SAM" id="Phobius"/>
    </source>
</evidence>
<dbReference type="AlphaFoldDB" id="A0A1J5R6P8"/>
<feature type="transmembrane region" description="Helical" evidence="1">
    <location>
        <begin position="27"/>
        <end position="46"/>
    </location>
</feature>
<feature type="transmembrane region" description="Helical" evidence="1">
    <location>
        <begin position="160"/>
        <end position="179"/>
    </location>
</feature>
<dbReference type="Pfam" id="PF06532">
    <property type="entry name" value="NrsF"/>
    <property type="match status" value="1"/>
</dbReference>